<reference evidence="3 4" key="1">
    <citation type="submission" date="2017-10" db="EMBL/GenBank/DDBJ databases">
        <authorList>
            <person name="Regsiter A."/>
            <person name="William W."/>
        </authorList>
    </citation>
    <scope>NUCLEOTIDE SEQUENCE [LARGE SCALE GENOMIC DNA]</scope>
    <source>
        <strain evidence="1 4">CFBP6984</strain>
        <strain evidence="2 3">CFBP7430</strain>
    </source>
</reference>
<comment type="caution">
    <text evidence="2">The sequence shown here is derived from an EMBL/GenBank/DDBJ whole genome shotgun (WGS) entry which is preliminary data.</text>
</comment>
<evidence type="ECO:0000313" key="1">
    <source>
        <dbReference type="EMBL" id="SON76437.1"/>
    </source>
</evidence>
<dbReference type="EMBL" id="OCYS01000018">
    <property type="protein sequence ID" value="SON80540.1"/>
    <property type="molecule type" value="Genomic_DNA"/>
</dbReference>
<sequence length="96" mass="10818">MPGFQWTGVHLNDHSTDTDTDTALEGVAVVRLIERVGGTWFARLDYQRPALAGPNKSRDCSSFEQGKRGAEIWAERHQERLRREVAAIIADYPHNA</sequence>
<dbReference type="EMBL" id="OCYT01000021">
    <property type="protein sequence ID" value="SON76437.1"/>
    <property type="molecule type" value="Genomic_DNA"/>
</dbReference>
<accession>A0AB38DV24</accession>
<organism evidence="2 3">
    <name type="scientific">Xanthomonas campestris pv. phaseoli</name>
    <dbReference type="NCBI Taxonomy" id="317013"/>
    <lineage>
        <taxon>Bacteria</taxon>
        <taxon>Pseudomonadati</taxon>
        <taxon>Pseudomonadota</taxon>
        <taxon>Gammaproteobacteria</taxon>
        <taxon>Lysobacterales</taxon>
        <taxon>Lysobacteraceae</taxon>
        <taxon>Xanthomonas</taxon>
    </lineage>
</organism>
<gene>
    <name evidence="1" type="ORF">XAP6984_1170003</name>
    <name evidence="2" type="ORF">XAP7430_1140003</name>
</gene>
<dbReference type="Proteomes" id="UP000234166">
    <property type="component" value="Unassembled WGS sequence"/>
</dbReference>
<proteinExistence type="predicted"/>
<evidence type="ECO:0000313" key="2">
    <source>
        <dbReference type="EMBL" id="SON80540.1"/>
    </source>
</evidence>
<name>A0AB38DV24_XANCH</name>
<evidence type="ECO:0000313" key="4">
    <source>
        <dbReference type="Proteomes" id="UP000234181"/>
    </source>
</evidence>
<dbReference type="AlphaFoldDB" id="A0AB38DV24"/>
<evidence type="ECO:0000313" key="3">
    <source>
        <dbReference type="Proteomes" id="UP000234166"/>
    </source>
</evidence>
<keyword evidence="4" id="KW-1185">Reference proteome</keyword>
<dbReference type="Proteomes" id="UP000234181">
    <property type="component" value="Unassembled WGS sequence"/>
</dbReference>
<protein>
    <submittedName>
        <fullName evidence="2">Uncharacterized protein</fullName>
    </submittedName>
</protein>